<name>A0ABT9EC47_9PROT</name>
<comment type="caution">
    <text evidence="1">The sequence shown here is derived from an EMBL/GenBank/DDBJ whole genome shotgun (WGS) entry which is preliminary data.</text>
</comment>
<sequence length="102" mass="10502">MTAPETQIAEVQAEIRAALLAGADTARLRVRLRALTAEAATASASTTSAEADRQRQAAEALAATAAAMIADATNRLQARLVALTPPASLNPTPTRAAPRGRQ</sequence>
<organism evidence="1 2">
    <name type="scientific">Paracraurococcus lichenis</name>
    <dbReference type="NCBI Taxonomy" id="3064888"/>
    <lineage>
        <taxon>Bacteria</taxon>
        <taxon>Pseudomonadati</taxon>
        <taxon>Pseudomonadota</taxon>
        <taxon>Alphaproteobacteria</taxon>
        <taxon>Acetobacterales</taxon>
        <taxon>Roseomonadaceae</taxon>
        <taxon>Paracraurococcus</taxon>
    </lineage>
</organism>
<dbReference type="Proteomes" id="UP001243009">
    <property type="component" value="Unassembled WGS sequence"/>
</dbReference>
<dbReference type="RefSeq" id="WP_305108631.1">
    <property type="nucleotide sequence ID" value="NZ_JAUTWS010000121.1"/>
</dbReference>
<evidence type="ECO:0000313" key="2">
    <source>
        <dbReference type="Proteomes" id="UP001243009"/>
    </source>
</evidence>
<gene>
    <name evidence="1" type="ORF">Q7A36_36065</name>
</gene>
<protein>
    <submittedName>
        <fullName evidence="1">Uncharacterized protein</fullName>
    </submittedName>
</protein>
<proteinExistence type="predicted"/>
<evidence type="ECO:0000313" key="1">
    <source>
        <dbReference type="EMBL" id="MDO9713782.1"/>
    </source>
</evidence>
<keyword evidence="2" id="KW-1185">Reference proteome</keyword>
<accession>A0ABT9EC47</accession>
<reference evidence="1 2" key="1">
    <citation type="submission" date="2023-08" db="EMBL/GenBank/DDBJ databases">
        <title>The draft genome sequence of Paracraurococcus sp. LOR1-02.</title>
        <authorList>
            <person name="Kingkaew E."/>
            <person name="Tanasupawat S."/>
        </authorList>
    </citation>
    <scope>NUCLEOTIDE SEQUENCE [LARGE SCALE GENOMIC DNA]</scope>
    <source>
        <strain evidence="1 2">LOR1-02</strain>
    </source>
</reference>
<dbReference type="EMBL" id="JAUTWS010000121">
    <property type="protein sequence ID" value="MDO9713782.1"/>
    <property type="molecule type" value="Genomic_DNA"/>
</dbReference>